<reference evidence="2" key="1">
    <citation type="journal article" date="2016" name="Nat. Genet.">
        <title>A high-quality carrot genome assembly provides new insights into carotenoid accumulation and asterid genome evolution.</title>
        <authorList>
            <person name="Iorizzo M."/>
            <person name="Ellison S."/>
            <person name="Senalik D."/>
            <person name="Zeng P."/>
            <person name="Satapoomin P."/>
            <person name="Huang J."/>
            <person name="Bowman M."/>
            <person name="Iovene M."/>
            <person name="Sanseverino W."/>
            <person name="Cavagnaro P."/>
            <person name="Yildiz M."/>
            <person name="Macko-Podgorni A."/>
            <person name="Moranska E."/>
            <person name="Grzebelus E."/>
            <person name="Grzebelus D."/>
            <person name="Ashrafi H."/>
            <person name="Zheng Z."/>
            <person name="Cheng S."/>
            <person name="Spooner D."/>
            <person name="Van Deynze A."/>
            <person name="Simon P."/>
        </authorList>
    </citation>
    <scope>NUCLEOTIDE SEQUENCE [LARGE SCALE GENOMIC DNA]</scope>
    <source>
        <tissue evidence="2">Leaf</tissue>
    </source>
</reference>
<evidence type="ECO:0000313" key="4">
    <source>
        <dbReference type="Proteomes" id="UP000077755"/>
    </source>
</evidence>
<dbReference type="Pfam" id="PF08268">
    <property type="entry name" value="FBA_3"/>
    <property type="match status" value="1"/>
</dbReference>
<dbReference type="EMBL" id="CP093343">
    <property type="protein sequence ID" value="WOG84603.1"/>
    <property type="molecule type" value="Genomic_DNA"/>
</dbReference>
<dbReference type="InterPro" id="IPR013187">
    <property type="entry name" value="F-box-assoc_dom_typ3"/>
</dbReference>
<dbReference type="InterPro" id="IPR050796">
    <property type="entry name" value="SCF_F-box_component"/>
</dbReference>
<reference evidence="3" key="2">
    <citation type="submission" date="2022-03" db="EMBL/GenBank/DDBJ databases">
        <title>Draft title - Genomic analysis of global carrot germplasm unveils the trajectory of domestication and the origin of high carotenoid orange carrot.</title>
        <authorList>
            <person name="Iorizzo M."/>
            <person name="Ellison S."/>
            <person name="Senalik D."/>
            <person name="Macko-Podgorni A."/>
            <person name="Grzebelus D."/>
            <person name="Bostan H."/>
            <person name="Rolling W."/>
            <person name="Curaba J."/>
            <person name="Simon P."/>
        </authorList>
    </citation>
    <scope>NUCLEOTIDE SEQUENCE</scope>
    <source>
        <tissue evidence="3">Leaf</tissue>
    </source>
</reference>
<sequence length="280" mass="31124">MAKVSRADQYMPEEVITQILSWTKATSLLSCKSVCKSWRSIISQPKFTAAHHPNSLIHPSLLLITSETGYGPDKLDDRLAATIVYSDCSKFNLPLPHFFEAKRFIGSCNGFVCVSDAIGDVIYLSNPVIRTCKQLPRVCLGDAYNREEAPFKVDVVFGFDYVSGGSKVLRIKYRKEGGDSKRVRVSVVELYSSNADSWREIEAGCVMLRNVGEIFDPVVRDGGPKIVMERFVHIGLLCAHVMVTLRPTIADALKMLGSDIDIPELPERPLPLGHESFRSS</sequence>
<dbReference type="EMBL" id="LNRQ01000001">
    <property type="protein sequence ID" value="KZN10915.1"/>
    <property type="molecule type" value="Genomic_DNA"/>
</dbReference>
<dbReference type="Gene3D" id="1.20.1280.50">
    <property type="match status" value="1"/>
</dbReference>
<name>A0A166IA91_DAUCS</name>
<keyword evidence="4" id="KW-1185">Reference proteome</keyword>
<dbReference type="Pfam" id="PF00646">
    <property type="entry name" value="F-box"/>
    <property type="match status" value="1"/>
</dbReference>
<gene>
    <name evidence="2" type="ORF">DCAR_003571</name>
    <name evidence="3" type="ORF">DCAR_0103787</name>
</gene>
<protein>
    <recommendedName>
        <fullName evidence="1">F-box domain-containing protein</fullName>
    </recommendedName>
</protein>
<dbReference type="InterPro" id="IPR001810">
    <property type="entry name" value="F-box_dom"/>
</dbReference>
<accession>A0A166IA91</accession>
<dbReference type="PROSITE" id="PS50181">
    <property type="entry name" value="FBOX"/>
    <property type="match status" value="1"/>
</dbReference>
<dbReference type="PANTHER" id="PTHR31672:SF13">
    <property type="entry name" value="F-BOX PROTEIN CPR30-LIKE"/>
    <property type="match status" value="1"/>
</dbReference>
<dbReference type="AlphaFoldDB" id="A0A166IA91"/>
<dbReference type="Proteomes" id="UP000077755">
    <property type="component" value="Chromosome 1"/>
</dbReference>
<dbReference type="Gramene" id="KZN10915">
    <property type="protein sequence ID" value="KZN10915"/>
    <property type="gene ID" value="DCAR_003571"/>
</dbReference>
<organism evidence="2">
    <name type="scientific">Daucus carota subsp. sativus</name>
    <name type="common">Carrot</name>
    <dbReference type="NCBI Taxonomy" id="79200"/>
    <lineage>
        <taxon>Eukaryota</taxon>
        <taxon>Viridiplantae</taxon>
        <taxon>Streptophyta</taxon>
        <taxon>Embryophyta</taxon>
        <taxon>Tracheophyta</taxon>
        <taxon>Spermatophyta</taxon>
        <taxon>Magnoliopsida</taxon>
        <taxon>eudicotyledons</taxon>
        <taxon>Gunneridae</taxon>
        <taxon>Pentapetalae</taxon>
        <taxon>asterids</taxon>
        <taxon>campanulids</taxon>
        <taxon>Apiales</taxon>
        <taxon>Apiaceae</taxon>
        <taxon>Apioideae</taxon>
        <taxon>Scandiceae</taxon>
        <taxon>Daucinae</taxon>
        <taxon>Daucus</taxon>
        <taxon>Daucus sect. Daucus</taxon>
    </lineage>
</organism>
<feature type="domain" description="F-box" evidence="1">
    <location>
        <begin position="5"/>
        <end position="44"/>
    </location>
</feature>
<dbReference type="SMART" id="SM00256">
    <property type="entry name" value="FBOX"/>
    <property type="match status" value="1"/>
</dbReference>
<evidence type="ECO:0000313" key="3">
    <source>
        <dbReference type="EMBL" id="WOG84603.1"/>
    </source>
</evidence>
<dbReference type="InterPro" id="IPR036047">
    <property type="entry name" value="F-box-like_dom_sf"/>
</dbReference>
<dbReference type="PANTHER" id="PTHR31672">
    <property type="entry name" value="BNACNNG10540D PROTEIN"/>
    <property type="match status" value="1"/>
</dbReference>
<dbReference type="CDD" id="cd22157">
    <property type="entry name" value="F-box_AtFBW1-like"/>
    <property type="match status" value="1"/>
</dbReference>
<dbReference type="STRING" id="79200.A0A166IA91"/>
<proteinExistence type="predicted"/>
<evidence type="ECO:0000259" key="1">
    <source>
        <dbReference type="PROSITE" id="PS50181"/>
    </source>
</evidence>
<evidence type="ECO:0000313" key="2">
    <source>
        <dbReference type="EMBL" id="KZN10915.1"/>
    </source>
</evidence>
<dbReference type="SUPFAM" id="SSF81383">
    <property type="entry name" value="F-box domain"/>
    <property type="match status" value="1"/>
</dbReference>